<reference evidence="1 2" key="1">
    <citation type="submission" date="2023-07" db="EMBL/GenBank/DDBJ databases">
        <title>Novel species in genus Planococcus.</title>
        <authorList>
            <person name="Ning S."/>
        </authorList>
    </citation>
    <scope>NUCLEOTIDE SEQUENCE [LARGE SCALE GENOMIC DNA]</scope>
    <source>
        <strain evidence="1 2">N017</strain>
    </source>
</reference>
<protein>
    <submittedName>
        <fullName evidence="1">Uncharacterized protein</fullName>
    </submittedName>
</protein>
<sequence>MDRTILYETYRLAMLIDLIKPEDLIQKIDEYITEKPIEEIPHVFYVLSLSSNRRRMLELLTDLSKGVDQDLPSCIVAGLLHREQERFGTEELYRKAGMLASLLADQDEEVAVEFTHLKAANDAAQQAYGMRFKRKKARERMLAKNEKDLKDALAKYEKYTGFFNDQDWGK</sequence>
<keyword evidence="2" id="KW-1185">Reference proteome</keyword>
<comment type="caution">
    <text evidence="1">The sequence shown here is derived from an EMBL/GenBank/DDBJ whole genome shotgun (WGS) entry which is preliminary data.</text>
</comment>
<dbReference type="Proteomes" id="UP001172142">
    <property type="component" value="Unassembled WGS sequence"/>
</dbReference>
<accession>A0ABT8NB16</accession>
<gene>
    <name evidence="1" type="ORF">QWY13_06180</name>
</gene>
<organism evidence="1 2">
    <name type="scientific">Planococcus shenhongbingii</name>
    <dbReference type="NCBI Taxonomy" id="3058398"/>
    <lineage>
        <taxon>Bacteria</taxon>
        <taxon>Bacillati</taxon>
        <taxon>Bacillota</taxon>
        <taxon>Bacilli</taxon>
        <taxon>Bacillales</taxon>
        <taxon>Caryophanaceae</taxon>
        <taxon>Planococcus</taxon>
    </lineage>
</organism>
<evidence type="ECO:0000313" key="2">
    <source>
        <dbReference type="Proteomes" id="UP001172142"/>
    </source>
</evidence>
<name>A0ABT8NB16_9BACL</name>
<proteinExistence type="predicted"/>
<evidence type="ECO:0000313" key="1">
    <source>
        <dbReference type="EMBL" id="MDN7245083.1"/>
    </source>
</evidence>
<dbReference type="RefSeq" id="WP_300990418.1">
    <property type="nucleotide sequence ID" value="NZ_CP129235.1"/>
</dbReference>
<dbReference type="EMBL" id="JAUJWU010000001">
    <property type="protein sequence ID" value="MDN7245083.1"/>
    <property type="molecule type" value="Genomic_DNA"/>
</dbReference>